<dbReference type="EMBL" id="LNQE01001114">
    <property type="protein sequence ID" value="KUG21011.1"/>
    <property type="molecule type" value="Genomic_DNA"/>
</dbReference>
<protein>
    <submittedName>
        <fullName evidence="1">Uncharacterized protein</fullName>
    </submittedName>
</protein>
<sequence>MGDEWQPEAMLNRKLDQLKDSMFDYIEKNIERIDASPPVFFGHVAAALERSFPDIRSEVHDEFIDAIALKLLMTMKTSPGNEQIEKVLRHAMGMKRGKRGRATLEIIAGLKLINSGNYVDAIEYLAKYRQFDAAIYTAIAYCHYAQSLPRTGAGQQGPRPNEMELRAREEMLALARARPPINRIRSLELKDSQLNALFWFMLDLAIEWFPGEPELLRIGIRKAKADGDAGRRSGLLRIATDRFHDDRDFLAESFAWQIEQRNGSGAAGIVKQMMQQYPDDPEPIYFGLKLAIIASQQQSYASFRKLAIIKGMPQHLLLITDCVFEAFCGRKNEAILCFEEVKRAYGRKHHYISALEYILRDAFSGDDERARRAKSTLLHSVDQYCMRALQIQHD</sequence>
<evidence type="ECO:0000313" key="1">
    <source>
        <dbReference type="EMBL" id="KUG21011.1"/>
    </source>
</evidence>
<reference evidence="1" key="1">
    <citation type="journal article" date="2015" name="Proc. Natl. Acad. Sci. U.S.A.">
        <title>Networks of energetic and metabolic interactions define dynamics in microbial communities.</title>
        <authorList>
            <person name="Embree M."/>
            <person name="Liu J.K."/>
            <person name="Al-Bassam M.M."/>
            <person name="Zengler K."/>
        </authorList>
    </citation>
    <scope>NUCLEOTIDE SEQUENCE</scope>
</reference>
<name>A0A0W8FL28_9ZZZZ</name>
<gene>
    <name evidence="1" type="ORF">ASZ90_009242</name>
</gene>
<accession>A0A0W8FL28</accession>
<comment type="caution">
    <text evidence="1">The sequence shown here is derived from an EMBL/GenBank/DDBJ whole genome shotgun (WGS) entry which is preliminary data.</text>
</comment>
<organism evidence="1">
    <name type="scientific">hydrocarbon metagenome</name>
    <dbReference type="NCBI Taxonomy" id="938273"/>
    <lineage>
        <taxon>unclassified sequences</taxon>
        <taxon>metagenomes</taxon>
        <taxon>ecological metagenomes</taxon>
    </lineage>
</organism>
<proteinExistence type="predicted"/>
<dbReference type="AlphaFoldDB" id="A0A0W8FL28"/>